<dbReference type="OrthoDB" id="3019385at2759"/>
<dbReference type="InParanoid" id="A0A0C3BVA5"/>
<feature type="compositionally biased region" description="Polar residues" evidence="1">
    <location>
        <begin position="299"/>
        <end position="312"/>
    </location>
</feature>
<gene>
    <name evidence="2" type="ORF">PILCRDRAFT_1768</name>
</gene>
<feature type="compositionally biased region" description="Basic and acidic residues" evidence="1">
    <location>
        <begin position="43"/>
        <end position="62"/>
    </location>
</feature>
<dbReference type="Proteomes" id="UP000054166">
    <property type="component" value="Unassembled WGS sequence"/>
</dbReference>
<reference evidence="3" key="2">
    <citation type="submission" date="2015-01" db="EMBL/GenBank/DDBJ databases">
        <title>Evolutionary Origins and Diversification of the Mycorrhizal Mutualists.</title>
        <authorList>
            <consortium name="DOE Joint Genome Institute"/>
            <consortium name="Mycorrhizal Genomics Consortium"/>
            <person name="Kohler A."/>
            <person name="Kuo A."/>
            <person name="Nagy L.G."/>
            <person name="Floudas D."/>
            <person name="Copeland A."/>
            <person name="Barry K.W."/>
            <person name="Cichocki N."/>
            <person name="Veneault-Fourrey C."/>
            <person name="LaButti K."/>
            <person name="Lindquist E.A."/>
            <person name="Lipzen A."/>
            <person name="Lundell T."/>
            <person name="Morin E."/>
            <person name="Murat C."/>
            <person name="Riley R."/>
            <person name="Ohm R."/>
            <person name="Sun H."/>
            <person name="Tunlid A."/>
            <person name="Henrissat B."/>
            <person name="Grigoriev I.V."/>
            <person name="Hibbett D.S."/>
            <person name="Martin F."/>
        </authorList>
    </citation>
    <scope>NUCLEOTIDE SEQUENCE [LARGE SCALE GENOMIC DNA]</scope>
    <source>
        <strain evidence="3">F 1598</strain>
    </source>
</reference>
<feature type="region of interest" description="Disordered" evidence="1">
    <location>
        <begin position="282"/>
        <end position="312"/>
    </location>
</feature>
<feature type="region of interest" description="Disordered" evidence="1">
    <location>
        <begin position="30"/>
        <end position="134"/>
    </location>
</feature>
<evidence type="ECO:0000313" key="3">
    <source>
        <dbReference type="Proteomes" id="UP000054166"/>
    </source>
</evidence>
<organism evidence="2 3">
    <name type="scientific">Piloderma croceum (strain F 1598)</name>
    <dbReference type="NCBI Taxonomy" id="765440"/>
    <lineage>
        <taxon>Eukaryota</taxon>
        <taxon>Fungi</taxon>
        <taxon>Dikarya</taxon>
        <taxon>Basidiomycota</taxon>
        <taxon>Agaricomycotina</taxon>
        <taxon>Agaricomycetes</taxon>
        <taxon>Agaricomycetidae</taxon>
        <taxon>Atheliales</taxon>
        <taxon>Atheliaceae</taxon>
        <taxon>Piloderma</taxon>
    </lineage>
</organism>
<evidence type="ECO:0000313" key="2">
    <source>
        <dbReference type="EMBL" id="KIM90478.1"/>
    </source>
</evidence>
<proteinExistence type="predicted"/>
<protein>
    <submittedName>
        <fullName evidence="2">Uncharacterized protein</fullName>
    </submittedName>
</protein>
<dbReference type="EMBL" id="KN832973">
    <property type="protein sequence ID" value="KIM90478.1"/>
    <property type="molecule type" value="Genomic_DNA"/>
</dbReference>
<sequence length="312" mass="34309">MLVERINGHFKAHPELYEEPRYQGIVSYQPPKAVKSKKLVKTSADKDQEDAREAGKVKEVRGAAKTLQSLGLSVDPPPQIRPDKRVKGTAQVPVPQGKGTESDEARSARSSLEQSDDGNEDVPKTPKKPVQHSISSNNAARSFIIYIHTYRPYGPGTSNIQEPPQSVYLLPNEAYTITRQCDDNGKVQYVACLLQLLPNVIKENSLMKACASCIYCQMEFPGQPVNFTYIGTVANILHGCKEDNQLKLDVVNEYILDADPVPNTFICHLWCHPDDEVLAPINPSTTTCTPPKPARTATAGPSNGANPLSTFR</sequence>
<dbReference type="HOGENOM" id="CLU_891706_0_0_1"/>
<reference evidence="2 3" key="1">
    <citation type="submission" date="2014-04" db="EMBL/GenBank/DDBJ databases">
        <authorList>
            <consortium name="DOE Joint Genome Institute"/>
            <person name="Kuo A."/>
            <person name="Tarkka M."/>
            <person name="Buscot F."/>
            <person name="Kohler A."/>
            <person name="Nagy L.G."/>
            <person name="Floudas D."/>
            <person name="Copeland A."/>
            <person name="Barry K.W."/>
            <person name="Cichocki N."/>
            <person name="Veneault-Fourrey C."/>
            <person name="LaButti K."/>
            <person name="Lindquist E.A."/>
            <person name="Lipzen A."/>
            <person name="Lundell T."/>
            <person name="Morin E."/>
            <person name="Murat C."/>
            <person name="Sun H."/>
            <person name="Tunlid A."/>
            <person name="Henrissat B."/>
            <person name="Grigoriev I.V."/>
            <person name="Hibbett D.S."/>
            <person name="Martin F."/>
            <person name="Nordberg H.P."/>
            <person name="Cantor M.N."/>
            <person name="Hua S.X."/>
        </authorList>
    </citation>
    <scope>NUCLEOTIDE SEQUENCE [LARGE SCALE GENOMIC DNA]</scope>
    <source>
        <strain evidence="2 3">F 1598</strain>
    </source>
</reference>
<name>A0A0C3BVA5_PILCF</name>
<keyword evidence="3" id="KW-1185">Reference proteome</keyword>
<evidence type="ECO:0000256" key="1">
    <source>
        <dbReference type="SAM" id="MobiDB-lite"/>
    </source>
</evidence>
<accession>A0A0C3BVA5</accession>
<dbReference type="AlphaFoldDB" id="A0A0C3BVA5"/>